<dbReference type="Proteomes" id="UP000236725">
    <property type="component" value="Unassembled WGS sequence"/>
</dbReference>
<keyword evidence="2" id="KW-1185">Reference proteome</keyword>
<comment type="caution">
    <text evidence="1">The sequence shown here is derived from an EMBL/GenBank/DDBJ whole genome shotgun (WGS) entry which is preliminary data.</text>
</comment>
<evidence type="ECO:0000313" key="1">
    <source>
        <dbReference type="EMBL" id="SEF65486.1"/>
    </source>
</evidence>
<sequence>MEMGEKSFSFFCNVYVKQAEKLVTLDQIKELITNGVLRRNTFEIR</sequence>
<gene>
    <name evidence="1" type="ORF">SAMN05444001_10458</name>
</gene>
<evidence type="ECO:0000313" key="2">
    <source>
        <dbReference type="Proteomes" id="UP000236725"/>
    </source>
</evidence>
<proteinExistence type="predicted"/>
<dbReference type="AlphaFoldDB" id="A0A8G2F3N7"/>
<organism evidence="1 2">
    <name type="scientific">Parabacteroides chinchillae</name>
    <dbReference type="NCBI Taxonomy" id="871327"/>
    <lineage>
        <taxon>Bacteria</taxon>
        <taxon>Pseudomonadati</taxon>
        <taxon>Bacteroidota</taxon>
        <taxon>Bacteroidia</taxon>
        <taxon>Bacteroidales</taxon>
        <taxon>Tannerellaceae</taxon>
        <taxon>Parabacteroides</taxon>
    </lineage>
</organism>
<dbReference type="EMBL" id="FNVS01000004">
    <property type="protein sequence ID" value="SEF65486.1"/>
    <property type="molecule type" value="Genomic_DNA"/>
</dbReference>
<reference evidence="1 2" key="1">
    <citation type="submission" date="2016-10" db="EMBL/GenBank/DDBJ databases">
        <authorList>
            <person name="Varghese N."/>
            <person name="Submissions S."/>
        </authorList>
    </citation>
    <scope>NUCLEOTIDE SEQUENCE [LARGE SCALE GENOMIC DNA]</scope>
    <source>
        <strain evidence="1 2">DSM 29073</strain>
    </source>
</reference>
<accession>A0A8G2F3N7</accession>
<protein>
    <submittedName>
        <fullName evidence="1">Uncharacterized protein</fullName>
    </submittedName>
</protein>
<name>A0A8G2F3N7_9BACT</name>